<evidence type="ECO:0000313" key="10">
    <source>
        <dbReference type="EMBL" id="PAV77013.1"/>
    </source>
</evidence>
<dbReference type="GO" id="GO:0004674">
    <property type="term" value="F:protein serine/threonine kinase activity"/>
    <property type="evidence" value="ECO:0007669"/>
    <property type="project" value="UniProtKB-KW"/>
</dbReference>
<evidence type="ECO:0000256" key="7">
    <source>
        <dbReference type="PROSITE-ProRule" id="PRU10141"/>
    </source>
</evidence>
<dbReference type="PROSITE" id="PS50088">
    <property type="entry name" value="ANK_REPEAT"/>
    <property type="match status" value="4"/>
</dbReference>
<sequence length="692" mass="76606">MVALEGPIQPGCSNTQFDETPFESVFEILDELGSGQFAVVRKVRRRSTGEEFAAKFIKKRRYATSRRGVTRANIEREVSVLRTIGGHSNVIELFEVYETPTDVILLLELVSGGELFDHVCAKECLDEAEAAAFIKQILLAIRHLHSLHIVHLDIKPENVMLKKKGDSQVKLIDFGLSRRILPGHPVKDMVGTPEFVAPEVVNYEPLTPATDMWALGVVTYILLSGGSPFLGDSRDETFCNITGVNYHFTDRYFKNTSNYAKDFISRLFVRDVAQRATVEDCLHHPWIKGPEGNGIDIRKASSITIAQIQAFKTRQKWRRALELIIVCNRATRSVRMAIRQARTLGRTIETRFDEDDLVTSAILIACEEGNLRALNQISSATKFHANICNKNKQCPIHVAAGSGHVDIVNYLHMKGADLQGRDDQGYTPMHWAARSGQANAISYLATESADVNALNYNNESPLHVATRYAQMDSMHSLLEYGASMDLQDKHGDSVLHIAAWNGYAMLMALLCSFRPSLNLTNEMLDSENEQDEDTEEGSNNSEESDTDTDIQEESTGHVCLPGSVLSSYLTDPIANPAARALYSGTGTVLESPRPRAADFVKPAGREKRQSSTSTFIAIVNDMTNVFEDRDCCAVSRNFVENSDEETALHCAASRGHIECVQSLLDAGASVDATDQVNPILIPGFHKPIFVVV</sequence>
<dbReference type="InterPro" id="IPR000719">
    <property type="entry name" value="Prot_kinase_dom"/>
</dbReference>
<dbReference type="Gene3D" id="3.30.200.20">
    <property type="entry name" value="Phosphorylase Kinase, domain 1"/>
    <property type="match status" value="1"/>
</dbReference>
<evidence type="ECO:0000256" key="8">
    <source>
        <dbReference type="SAM" id="MobiDB-lite"/>
    </source>
</evidence>
<gene>
    <name evidence="10" type="ORF">WR25_00130</name>
</gene>
<dbReference type="EMBL" id="LIAE01007787">
    <property type="protein sequence ID" value="PAV77013.1"/>
    <property type="molecule type" value="Genomic_DNA"/>
</dbReference>
<feature type="compositionally biased region" description="Acidic residues" evidence="8">
    <location>
        <begin position="525"/>
        <end position="552"/>
    </location>
</feature>
<dbReference type="PROSITE" id="PS50297">
    <property type="entry name" value="ANK_REP_REGION"/>
    <property type="match status" value="4"/>
</dbReference>
<proteinExistence type="predicted"/>
<feature type="repeat" description="ANK" evidence="6">
    <location>
        <begin position="457"/>
        <end position="489"/>
    </location>
</feature>
<keyword evidence="2" id="KW-0808">Transferase</keyword>
<evidence type="ECO:0000256" key="1">
    <source>
        <dbReference type="ARBA" id="ARBA00022527"/>
    </source>
</evidence>
<dbReference type="PANTHER" id="PTHR24342">
    <property type="entry name" value="SERINE/THREONINE-PROTEIN KINASE 17"/>
    <property type="match status" value="1"/>
</dbReference>
<comment type="caution">
    <text evidence="10">The sequence shown here is derived from an EMBL/GenBank/DDBJ whole genome shotgun (WGS) entry which is preliminary data.</text>
</comment>
<evidence type="ECO:0000256" key="2">
    <source>
        <dbReference type="ARBA" id="ARBA00022679"/>
    </source>
</evidence>
<protein>
    <recommendedName>
        <fullName evidence="9">Protein kinase domain-containing protein</fullName>
    </recommendedName>
</protein>
<keyword evidence="4" id="KW-0418">Kinase</keyword>
<feature type="repeat" description="ANK" evidence="6">
    <location>
        <begin position="391"/>
        <end position="423"/>
    </location>
</feature>
<keyword evidence="11" id="KW-1185">Reference proteome</keyword>
<dbReference type="InterPro" id="IPR017441">
    <property type="entry name" value="Protein_kinase_ATP_BS"/>
</dbReference>
<dbReference type="PROSITE" id="PS00107">
    <property type="entry name" value="PROTEIN_KINASE_ATP"/>
    <property type="match status" value="1"/>
</dbReference>
<keyword evidence="1" id="KW-0723">Serine/threonine-protein kinase</keyword>
<evidence type="ECO:0000256" key="4">
    <source>
        <dbReference type="ARBA" id="ARBA00022777"/>
    </source>
</evidence>
<dbReference type="SUPFAM" id="SSF56112">
    <property type="entry name" value="Protein kinase-like (PK-like)"/>
    <property type="match status" value="1"/>
</dbReference>
<dbReference type="PANTHER" id="PTHR24342:SF14">
    <property type="entry name" value="DEATH-ASSOCIATED PROTEIN KINASE DAPK-1"/>
    <property type="match status" value="1"/>
</dbReference>
<dbReference type="GO" id="GO:0005524">
    <property type="term" value="F:ATP binding"/>
    <property type="evidence" value="ECO:0007669"/>
    <property type="project" value="UniProtKB-UniRule"/>
</dbReference>
<keyword evidence="5 7" id="KW-0067">ATP-binding</keyword>
<dbReference type="GO" id="GO:0043065">
    <property type="term" value="P:positive regulation of apoptotic process"/>
    <property type="evidence" value="ECO:0007669"/>
    <property type="project" value="TreeGrafter"/>
</dbReference>
<evidence type="ECO:0000256" key="3">
    <source>
        <dbReference type="ARBA" id="ARBA00022741"/>
    </source>
</evidence>
<keyword evidence="3 7" id="KW-0547">Nucleotide-binding</keyword>
<dbReference type="OrthoDB" id="504170at2759"/>
<dbReference type="SMART" id="SM00220">
    <property type="entry name" value="S_TKc"/>
    <property type="match status" value="1"/>
</dbReference>
<name>A0A2A2KT83_9BILA</name>
<dbReference type="InterPro" id="IPR011009">
    <property type="entry name" value="Kinase-like_dom_sf"/>
</dbReference>
<dbReference type="Pfam" id="PF12796">
    <property type="entry name" value="Ank_2"/>
    <property type="match status" value="1"/>
</dbReference>
<dbReference type="Pfam" id="PF00069">
    <property type="entry name" value="Pkinase"/>
    <property type="match status" value="1"/>
</dbReference>
<dbReference type="SUPFAM" id="SSF48403">
    <property type="entry name" value="Ankyrin repeat"/>
    <property type="match status" value="1"/>
</dbReference>
<evidence type="ECO:0000256" key="6">
    <source>
        <dbReference type="PROSITE-ProRule" id="PRU00023"/>
    </source>
</evidence>
<evidence type="ECO:0000259" key="9">
    <source>
        <dbReference type="PROSITE" id="PS50011"/>
    </source>
</evidence>
<dbReference type="InterPro" id="IPR002110">
    <property type="entry name" value="Ankyrin_rpt"/>
</dbReference>
<dbReference type="SMART" id="SM00248">
    <property type="entry name" value="ANK"/>
    <property type="match status" value="5"/>
</dbReference>
<dbReference type="Proteomes" id="UP000218231">
    <property type="component" value="Unassembled WGS sequence"/>
</dbReference>
<feature type="region of interest" description="Disordered" evidence="8">
    <location>
        <begin position="525"/>
        <end position="556"/>
    </location>
</feature>
<dbReference type="PROSITE" id="PS50011">
    <property type="entry name" value="PROTEIN_KINASE_DOM"/>
    <property type="match status" value="1"/>
</dbReference>
<dbReference type="Pfam" id="PF00023">
    <property type="entry name" value="Ank"/>
    <property type="match status" value="2"/>
</dbReference>
<reference evidence="10 11" key="1">
    <citation type="journal article" date="2017" name="Curr. Biol.">
        <title>Genome architecture and evolution of a unichromosomal asexual nematode.</title>
        <authorList>
            <person name="Fradin H."/>
            <person name="Zegar C."/>
            <person name="Gutwein M."/>
            <person name="Lucas J."/>
            <person name="Kovtun M."/>
            <person name="Corcoran D."/>
            <person name="Baugh L.R."/>
            <person name="Kiontke K."/>
            <person name="Gunsalus K."/>
            <person name="Fitch D.H."/>
            <person name="Piano F."/>
        </authorList>
    </citation>
    <scope>NUCLEOTIDE SEQUENCE [LARGE SCALE GENOMIC DNA]</scope>
    <source>
        <strain evidence="10">PF1309</strain>
    </source>
</reference>
<dbReference type="Gene3D" id="1.25.40.20">
    <property type="entry name" value="Ankyrin repeat-containing domain"/>
    <property type="match status" value="2"/>
</dbReference>
<dbReference type="InterPro" id="IPR036770">
    <property type="entry name" value="Ankyrin_rpt-contain_sf"/>
</dbReference>
<feature type="domain" description="Protein kinase" evidence="9">
    <location>
        <begin position="26"/>
        <end position="287"/>
    </location>
</feature>
<dbReference type="Gene3D" id="1.10.510.10">
    <property type="entry name" value="Transferase(Phosphotransferase) domain 1"/>
    <property type="match status" value="1"/>
</dbReference>
<feature type="repeat" description="ANK" evidence="6">
    <location>
        <begin position="643"/>
        <end position="675"/>
    </location>
</feature>
<keyword evidence="6" id="KW-0040">ANK repeat</keyword>
<dbReference type="PROSITE" id="PS00108">
    <property type="entry name" value="PROTEIN_KINASE_ST"/>
    <property type="match status" value="1"/>
</dbReference>
<evidence type="ECO:0000313" key="11">
    <source>
        <dbReference type="Proteomes" id="UP000218231"/>
    </source>
</evidence>
<feature type="binding site" evidence="7">
    <location>
        <position position="59"/>
    </location>
    <ligand>
        <name>ATP</name>
        <dbReference type="ChEBI" id="CHEBI:30616"/>
    </ligand>
</feature>
<feature type="repeat" description="ANK" evidence="6">
    <location>
        <begin position="424"/>
        <end position="456"/>
    </location>
</feature>
<accession>A0A2A2KT83</accession>
<dbReference type="AlphaFoldDB" id="A0A2A2KT83"/>
<dbReference type="GO" id="GO:0035556">
    <property type="term" value="P:intracellular signal transduction"/>
    <property type="evidence" value="ECO:0007669"/>
    <property type="project" value="TreeGrafter"/>
</dbReference>
<dbReference type="InterPro" id="IPR008271">
    <property type="entry name" value="Ser/Thr_kinase_AS"/>
</dbReference>
<evidence type="ECO:0000256" key="5">
    <source>
        <dbReference type="ARBA" id="ARBA00022840"/>
    </source>
</evidence>
<dbReference type="GO" id="GO:0005634">
    <property type="term" value="C:nucleus"/>
    <property type="evidence" value="ECO:0007669"/>
    <property type="project" value="TreeGrafter"/>
</dbReference>
<organism evidence="10 11">
    <name type="scientific">Diploscapter pachys</name>
    <dbReference type="NCBI Taxonomy" id="2018661"/>
    <lineage>
        <taxon>Eukaryota</taxon>
        <taxon>Metazoa</taxon>
        <taxon>Ecdysozoa</taxon>
        <taxon>Nematoda</taxon>
        <taxon>Chromadorea</taxon>
        <taxon>Rhabditida</taxon>
        <taxon>Rhabditina</taxon>
        <taxon>Rhabditomorpha</taxon>
        <taxon>Rhabditoidea</taxon>
        <taxon>Rhabditidae</taxon>
        <taxon>Diploscapter</taxon>
    </lineage>
</organism>
<dbReference type="STRING" id="2018661.A0A2A2KT83"/>